<protein>
    <submittedName>
        <fullName evidence="2">Uncharacterized protein</fullName>
    </submittedName>
</protein>
<feature type="signal peptide" evidence="1">
    <location>
        <begin position="1"/>
        <end position="17"/>
    </location>
</feature>
<evidence type="ECO:0000256" key="1">
    <source>
        <dbReference type="SAM" id="SignalP"/>
    </source>
</evidence>
<reference evidence="2" key="1">
    <citation type="submission" date="2015-12" db="EMBL/GenBank/DDBJ databases">
        <title>De novo transcriptome assembly of four potential Pierce s Disease insect vectors from Arizona vineyards.</title>
        <authorList>
            <person name="Tassone E.E."/>
        </authorList>
    </citation>
    <scope>NUCLEOTIDE SEQUENCE</scope>
</reference>
<organism evidence="2">
    <name type="scientific">Clastoptera arizonana</name>
    <name type="common">Arizona spittle bug</name>
    <dbReference type="NCBI Taxonomy" id="38151"/>
    <lineage>
        <taxon>Eukaryota</taxon>
        <taxon>Metazoa</taxon>
        <taxon>Ecdysozoa</taxon>
        <taxon>Arthropoda</taxon>
        <taxon>Hexapoda</taxon>
        <taxon>Insecta</taxon>
        <taxon>Pterygota</taxon>
        <taxon>Neoptera</taxon>
        <taxon>Paraneoptera</taxon>
        <taxon>Hemiptera</taxon>
        <taxon>Auchenorrhyncha</taxon>
        <taxon>Cercopoidea</taxon>
        <taxon>Clastopteridae</taxon>
        <taxon>Clastoptera</taxon>
    </lineage>
</organism>
<name>A0A1B6CLA9_9HEMI</name>
<evidence type="ECO:0000313" key="2">
    <source>
        <dbReference type="EMBL" id="JAS14121.1"/>
    </source>
</evidence>
<proteinExistence type="predicted"/>
<dbReference type="EMBL" id="GEDC01023177">
    <property type="protein sequence ID" value="JAS14121.1"/>
    <property type="molecule type" value="Transcribed_RNA"/>
</dbReference>
<accession>A0A1B6CLA9</accession>
<dbReference type="AlphaFoldDB" id="A0A1B6CLA9"/>
<feature type="chain" id="PRO_5008580460" evidence="1">
    <location>
        <begin position="18"/>
        <end position="284"/>
    </location>
</feature>
<gene>
    <name evidence="2" type="ORF">g.2530</name>
</gene>
<sequence>MESAIWILIAIVEYCLASDNVTIQTNKQVEKENLMIFHTLDSVLDVFNTEEHSKNAAVQKVIYDFNHVCLGYKRRQPKIYQKQQPFIAIEGNHRTSRKIIARRLARKIGGSFLQNPPNCLIGHRANFPYGSVLRRAYFGLSVYAAACVASRMLTRTPVVLNGYWLDQTAFTISRAYTGLDIPPKDSPMYKWPPDLLKPDLTFYVDCPEGIHNISTRVPDIWKKSYRQVYSNMKDDSLFEISTSQGFASALEMIDNIIVEKLSDQFDMTLTERPPRNPRNRMPYI</sequence>
<keyword evidence="1" id="KW-0732">Signal</keyword>